<evidence type="ECO:0000313" key="2">
    <source>
        <dbReference type="Proteomes" id="UP001552299"/>
    </source>
</evidence>
<evidence type="ECO:0000313" key="1">
    <source>
        <dbReference type="EMBL" id="KAL0909175.1"/>
    </source>
</evidence>
<organism evidence="1 2">
    <name type="scientific">Dendrobium thyrsiflorum</name>
    <name type="common">Pinecone-like raceme dendrobium</name>
    <name type="synonym">Orchid</name>
    <dbReference type="NCBI Taxonomy" id="117978"/>
    <lineage>
        <taxon>Eukaryota</taxon>
        <taxon>Viridiplantae</taxon>
        <taxon>Streptophyta</taxon>
        <taxon>Embryophyta</taxon>
        <taxon>Tracheophyta</taxon>
        <taxon>Spermatophyta</taxon>
        <taxon>Magnoliopsida</taxon>
        <taxon>Liliopsida</taxon>
        <taxon>Asparagales</taxon>
        <taxon>Orchidaceae</taxon>
        <taxon>Epidendroideae</taxon>
        <taxon>Malaxideae</taxon>
        <taxon>Dendrobiinae</taxon>
        <taxon>Dendrobium</taxon>
    </lineage>
</organism>
<keyword evidence="2" id="KW-1185">Reference proteome</keyword>
<dbReference type="Proteomes" id="UP001552299">
    <property type="component" value="Unassembled WGS sequence"/>
</dbReference>
<dbReference type="AlphaFoldDB" id="A0ABD0U8Q0"/>
<comment type="caution">
    <text evidence="1">The sequence shown here is derived from an EMBL/GenBank/DDBJ whole genome shotgun (WGS) entry which is preliminary data.</text>
</comment>
<gene>
    <name evidence="1" type="ORF">M5K25_020021</name>
</gene>
<sequence length="403" mass="45909">MYNTPRIPLNQLIIQGSSRLRECLAHSTDDRLEEMARSNEIFRCCIHSWAHLEDCTLWNTYGEVITIPSCTNEAGLNEEGWRFLQRRFMQQVGHLPPINIMKARISEIRRRQDGSFELIVDNPTADINHCILYRKWHPAADTFLVNTYENLIYWPVLCLHRRVVKKDIGSLPLPKGWKRSGSLPLPEGWKEEWFSAGGRGCLCQKVGRNSGSLPEEEVAFAGRLEGTAVGRKSGSLPVEEVAFAKRLEGTAVLCRRKRLHLPEGRCEGVQQCAVELSLQGHPVECEVVDQRVKDKWSFLCQLVHHFDVIEDASLAEEEEYRYEDVRVEHLRALVDLGGEESLPVVLASVVKFLVGVEGSHSEIPPSSEYDPPRMGLMSHLQQRSAPQDEMRQILDVHNLWTDS</sequence>
<reference evidence="1 2" key="1">
    <citation type="journal article" date="2024" name="Plant Biotechnol. J.">
        <title>Dendrobium thyrsiflorum genome and its molecular insights into genes involved in important horticultural traits.</title>
        <authorList>
            <person name="Chen B."/>
            <person name="Wang J.Y."/>
            <person name="Zheng P.J."/>
            <person name="Li K.L."/>
            <person name="Liang Y.M."/>
            <person name="Chen X.F."/>
            <person name="Zhang C."/>
            <person name="Zhao X."/>
            <person name="He X."/>
            <person name="Zhang G.Q."/>
            <person name="Liu Z.J."/>
            <person name="Xu Q."/>
        </authorList>
    </citation>
    <scope>NUCLEOTIDE SEQUENCE [LARGE SCALE GENOMIC DNA]</scope>
    <source>
        <strain evidence="1">GZMU011</strain>
    </source>
</reference>
<name>A0ABD0U8Q0_DENTH</name>
<proteinExistence type="predicted"/>
<accession>A0ABD0U8Q0</accession>
<dbReference type="EMBL" id="JANQDX010000016">
    <property type="protein sequence ID" value="KAL0909175.1"/>
    <property type="molecule type" value="Genomic_DNA"/>
</dbReference>
<protein>
    <submittedName>
        <fullName evidence="1">Uncharacterized protein</fullName>
    </submittedName>
</protein>